<comment type="caution">
    <text evidence="3">The sequence shown here is derived from an EMBL/GenBank/DDBJ whole genome shotgun (WGS) entry which is preliminary data.</text>
</comment>
<accession>A0A081K8B5</accession>
<feature type="compositionally biased region" description="Basic and acidic residues" evidence="2">
    <location>
        <begin position="25"/>
        <end position="61"/>
    </location>
</feature>
<proteinExistence type="predicted"/>
<evidence type="ECO:0000313" key="4">
    <source>
        <dbReference type="Proteomes" id="UP000027997"/>
    </source>
</evidence>
<dbReference type="AlphaFoldDB" id="A0A081K8B5"/>
<sequence>MPGPIQDKSVHSATVGENASPVPETKSKSGDTGTRKVDSVPDSEVTREISKVEHSGTKSEVLDGAQPTEGKRVVGANNDASAEAQLNAILSDDELAKCYKSQAKDTYFYASDHAFRKLQSKMDMVDSDDPKKMAKEFKQALKEVRQDLKRFERDASDLKVTVTTQDSGSVQLIPFKLKEIDPDLLKELLKKALALTENAMAQRESDPDYRSADVYKGKISSCWSQIPPLLQQVDEKAKTTFESSFKLLQFPRVEIRFDASAFRPVEKPQAQSSAPTSIPSGQLDVENTGDFYNEKESIEEAEENPENLAPDELYRQKVLKNAQLAYRKQIEGNGTAADADQAIAKQASVNEEVKRALSDVPFSSFGGSSSQNTEAPVQTNKPNVSEVTVEESQPQVTEKPMQADKQPVGVVPPPPKLGPDEILLFEGPENKETSLEVMGEKQRLLFSDRKLWVYLEPEEVGYIALHADGLKELIPGDVFTQTPKVEKKSDVPNARLNPLPTLGDIAKRFWADPRKDTYQVEPKEEHPEDSKLDIRPVLVSDKPQNSPSGTDILVMSSDQQRSFRKNKLWKYMEPGQVVKLYSTHRGLVTTDGYNEVKGVAGISLTDASKSDIVLPTLEELLARHKEAQEPISQLSLFRGSNSEQPLNMMTKQQMDFFDEKKLWQYLESSEIRMIDNVPDVGSHFKHLIPDNVFEEARNAKAGSSKGIRKMRTPTIGELADRYAQVQSRSEEPKGGNQDVQAVIKGDQASPLPPGFEGFDQWADDQEKK</sequence>
<feature type="region of interest" description="Disordered" evidence="2">
    <location>
        <begin position="726"/>
        <end position="768"/>
    </location>
</feature>
<feature type="compositionally biased region" description="Polar residues" evidence="2">
    <location>
        <begin position="365"/>
        <end position="396"/>
    </location>
</feature>
<evidence type="ECO:0000256" key="2">
    <source>
        <dbReference type="SAM" id="MobiDB-lite"/>
    </source>
</evidence>
<dbReference type="RefSeq" id="WP_020581044.1">
    <property type="nucleotide sequence ID" value="NZ_JOJP01000001.1"/>
</dbReference>
<reference evidence="3 4" key="1">
    <citation type="submission" date="2014-06" db="EMBL/GenBank/DDBJ databases">
        <title>Whole Genome Sequences of Three Symbiotic Endozoicomonas Bacteria.</title>
        <authorList>
            <person name="Neave M.J."/>
            <person name="Apprill A."/>
            <person name="Voolstra C.R."/>
        </authorList>
    </citation>
    <scope>NUCLEOTIDE SEQUENCE [LARGE SCALE GENOMIC DNA]</scope>
    <source>
        <strain evidence="3 4">DSM 22380</strain>
    </source>
</reference>
<evidence type="ECO:0000256" key="1">
    <source>
        <dbReference type="SAM" id="Coils"/>
    </source>
</evidence>
<dbReference type="Proteomes" id="UP000027997">
    <property type="component" value="Unassembled WGS sequence"/>
</dbReference>
<feature type="region of interest" description="Disordered" evidence="2">
    <location>
        <begin position="266"/>
        <end position="287"/>
    </location>
</feature>
<dbReference type="EMBL" id="JOJP01000001">
    <property type="protein sequence ID" value="KEI70391.1"/>
    <property type="molecule type" value="Genomic_DNA"/>
</dbReference>
<keyword evidence="4" id="KW-1185">Reference proteome</keyword>
<feature type="coiled-coil region" evidence="1">
    <location>
        <begin position="134"/>
        <end position="161"/>
    </location>
</feature>
<organism evidence="3 4">
    <name type="scientific">Endozoicomonas elysicola</name>
    <dbReference type="NCBI Taxonomy" id="305900"/>
    <lineage>
        <taxon>Bacteria</taxon>
        <taxon>Pseudomonadati</taxon>
        <taxon>Pseudomonadota</taxon>
        <taxon>Gammaproteobacteria</taxon>
        <taxon>Oceanospirillales</taxon>
        <taxon>Endozoicomonadaceae</taxon>
        <taxon>Endozoicomonas</taxon>
    </lineage>
</organism>
<feature type="region of interest" description="Disordered" evidence="2">
    <location>
        <begin position="1"/>
        <end position="77"/>
    </location>
</feature>
<evidence type="ECO:0000313" key="3">
    <source>
        <dbReference type="EMBL" id="KEI70391.1"/>
    </source>
</evidence>
<gene>
    <name evidence="3" type="ORF">GV64_06290</name>
</gene>
<keyword evidence="1" id="KW-0175">Coiled coil</keyword>
<protein>
    <submittedName>
        <fullName evidence="3">Uncharacterized protein</fullName>
    </submittedName>
</protein>
<feature type="compositionally biased region" description="Polar residues" evidence="2">
    <location>
        <begin position="269"/>
        <end position="280"/>
    </location>
</feature>
<feature type="region of interest" description="Disordered" evidence="2">
    <location>
        <begin position="363"/>
        <end position="415"/>
    </location>
</feature>
<name>A0A081K8B5_9GAMM</name>